<dbReference type="InterPro" id="IPR014352">
    <property type="entry name" value="FERM/acyl-CoA-bd_prot_sf"/>
</dbReference>
<feature type="compositionally biased region" description="Low complexity" evidence="4">
    <location>
        <begin position="534"/>
        <end position="553"/>
    </location>
</feature>
<feature type="compositionally biased region" description="Low complexity" evidence="4">
    <location>
        <begin position="177"/>
        <end position="202"/>
    </location>
</feature>
<feature type="compositionally biased region" description="Acidic residues" evidence="4">
    <location>
        <begin position="515"/>
        <end position="524"/>
    </location>
</feature>
<dbReference type="PROSITE" id="PS51016">
    <property type="entry name" value="MYTH4"/>
    <property type="match status" value="2"/>
</dbReference>
<dbReference type="CDD" id="cd17094">
    <property type="entry name" value="FERM_F1_Max1_like"/>
    <property type="match status" value="2"/>
</dbReference>
<dbReference type="FunFam" id="2.30.29.30:FF:000286">
    <property type="entry name" value="PH-protein kinase domain containing protein"/>
    <property type="match status" value="1"/>
</dbReference>
<feature type="region of interest" description="Disordered" evidence="4">
    <location>
        <begin position="288"/>
        <end position="446"/>
    </location>
</feature>
<dbReference type="InterPro" id="IPR001849">
    <property type="entry name" value="PH_domain"/>
</dbReference>
<dbReference type="InterPro" id="IPR000857">
    <property type="entry name" value="MyTH4_dom"/>
</dbReference>
<dbReference type="SMART" id="SM00139">
    <property type="entry name" value="MyTH4"/>
    <property type="match status" value="2"/>
</dbReference>
<evidence type="ECO:0000256" key="1">
    <source>
        <dbReference type="ARBA" id="ARBA00022737"/>
    </source>
</evidence>
<dbReference type="Gene3D" id="2.30.29.30">
    <property type="entry name" value="Pleckstrin-homology domain (PH domain)/Phosphotyrosine-binding domain (PTB)"/>
    <property type="match status" value="3"/>
</dbReference>
<dbReference type="InterPro" id="IPR011993">
    <property type="entry name" value="PH-like_dom_sf"/>
</dbReference>
<dbReference type="RefSeq" id="XP_019625590.1">
    <property type="nucleotide sequence ID" value="XM_019770031.1"/>
</dbReference>
<dbReference type="OrthoDB" id="6285196at2759"/>
<keyword evidence="8" id="KW-1185">Reference proteome</keyword>
<sequence length="1680" mass="189973">MASAPVELDGDVDWKARCLTLEGQLIRFKSQASRIRELLAEKMQELERRVQEADAKADKAEEQLRVMEQKQVTQNIDVRQSTSALFVRIQELETACREKDDVIVKLEIQLEEQKELRAQEGEMVEKKAAKIKEWVYNKLGELEEENERLRRTHQQSMYALESLQKKLQESQTKSAVVPASGCSSPGPAGVSGGVPQVARPSSPSVPPAPHTSMVRDHEPDGEATINFSEQDRVLETDLDKPENFILNAVDDFEEEKMDLESECALTPVSSRHEDSLIEEQMYKKFELQRLDSSSSSSESQAKISPVERPLSPLPPEAPPSTPENGPPTPLPGTASMTLPRMKENLHSSTRRKLSPDKSPTKIPVRSVSCFPLSPARQKSEKQGRKSSTEHKLSEKMEFSVSAPEGIQKKADSSSPRGSPEKKRCESFAPQGSQNKPPTPPQHRFPSWENRIYDLAKGGIRVSENLNGMHRYSSIPVYHTAHGLYTDHSFKSLTVPVFTTIKGKASQIRNTPFTDESTDSSEEEGGVTPTSSHVPGSDPTGASPAGPGSPASLALRKQGSPSSSGAVKRAVSMQSTSSDDYAIPPDAMSTDSDHSEPENKLLKTCAAYTTENMRRETLEKCGYLTKLGGRLKCWKRRWFVLRNGELCYYKSPSDVHRKPQGRIELDGLCKIARTEGNCTFEIVTEKKTYYLTADSTSAMEEWIRVLQNVLRRYATSPLFEQAQGRPVIKGWVTKVKHGHSKRCWCVLKGRMLCYFKHQEDKVEKVPLGVINMRDARVEEIDRSFDSDEEYETMEKGGSTTHHTVCITAKDQGPTYLLINNKQEKDGWLYHLTVAAGSGMGNIGTEYEQLIGRLMDVDGDPGSDIWKHQTLCYSKESITSALTTLPSEALQTEAVKLFKSCQLFISVPLDSPAIDYHVTLAQNALQVCLTHPELQNEIYCQLIKQTSRRPQFPQQASIQCWQLLSMCIPLFLPKHMFLWYLRAHLSRNADPRTEVGKYAVYCQRSLERTLRNGGREARPSRMELLSILLRNPYHHSLPVSIPVHFLNGTYQVVGFDGSTTIEEFLRTLNTEIGTRDCSLSGFALFTDDPSGREIEHCLQASVKLCDVISKWEQALREQQPGKFETTRIVRLTYKNRLYLKSMVKSETEKERLLLTYQVNEEVVNGRFPLNKELALEMAALMAQIEFGDHTSGGQSSPSQKSQVDQVLERFYPMRYKDGSEDQIKLLCFCWQLLSMCIPLFLPKHMFLWYLRAHLSRNADPRTEVGKYAVYCQRSLERTLRNGGREARPSRMELLSILLRNPYHHSLPVSIPVHFLNGTYQVVGFDGSTTIEEFLRTLNTEIGTRDCSLSGFALFTDDPSGREIEHCLQASVKLCDVISKWEQALREQQPGKFETTRIVRLTYKNRLYLKSMVKSETEKERLLLTYQVNEEVVNGRFPLNKELALEMAALMAQIEFGDHTSGGQSSPSQKSQVDQVLERFYPMRYKDGSEDQIKQLGQKLSTKWSGLKARSQTDCVRIYLTVARKWPFFGAKLFTGKLKGIEGQGLVWLAVQEDSISLLEYTTMRLLVTYNYKSVVTFGGCKQDFMLVVHQAVDRPMQQQQEIGTEKFLFNMCKPKILEITLLIASFINTIVRQQGLTCNGKSGTLTRTPTSPQQKPKVWDMESKEWPQIKNKHGIVGTSFYV</sequence>
<dbReference type="Pfam" id="PF00169">
    <property type="entry name" value="PH"/>
    <property type="match status" value="2"/>
</dbReference>
<dbReference type="SUPFAM" id="SSF50729">
    <property type="entry name" value="PH domain-like"/>
    <property type="match status" value="2"/>
</dbReference>
<dbReference type="Gene3D" id="1.25.40.530">
    <property type="entry name" value="MyTH4 domain"/>
    <property type="match status" value="2"/>
</dbReference>
<dbReference type="Pfam" id="PF21989">
    <property type="entry name" value="RA_2"/>
    <property type="match status" value="2"/>
</dbReference>
<dbReference type="SUPFAM" id="SSF47031">
    <property type="entry name" value="Second domain of FERM"/>
    <property type="match status" value="2"/>
</dbReference>
<keyword evidence="1" id="KW-0677">Repeat</keyword>
<dbReference type="Pfam" id="PF00784">
    <property type="entry name" value="MyTH4"/>
    <property type="match status" value="2"/>
</dbReference>
<evidence type="ECO:0000313" key="9">
    <source>
        <dbReference type="RefSeq" id="XP_019625590.1"/>
    </source>
</evidence>
<dbReference type="InterPro" id="IPR038185">
    <property type="entry name" value="MyTH4_dom_sf"/>
</dbReference>
<dbReference type="InterPro" id="IPR019749">
    <property type="entry name" value="Band_41_domain"/>
</dbReference>
<feature type="compositionally biased region" description="Basic and acidic residues" evidence="4">
    <location>
        <begin position="229"/>
        <end position="241"/>
    </location>
</feature>
<gene>
    <name evidence="9" type="primary">LOC109470934</name>
</gene>
<dbReference type="GO" id="GO:0005856">
    <property type="term" value="C:cytoskeleton"/>
    <property type="evidence" value="ECO:0007669"/>
    <property type="project" value="InterPro"/>
</dbReference>
<feature type="region of interest" description="Disordered" evidence="4">
    <location>
        <begin position="508"/>
        <end position="597"/>
    </location>
</feature>
<evidence type="ECO:0000259" key="5">
    <source>
        <dbReference type="PROSITE" id="PS50003"/>
    </source>
</evidence>
<evidence type="ECO:0000256" key="4">
    <source>
        <dbReference type="SAM" id="MobiDB-lite"/>
    </source>
</evidence>
<dbReference type="CDD" id="cd14473">
    <property type="entry name" value="FERM_B-lobe"/>
    <property type="match status" value="2"/>
</dbReference>
<dbReference type="Proteomes" id="UP000515135">
    <property type="component" value="Unplaced"/>
</dbReference>
<feature type="region of interest" description="Disordered" evidence="4">
    <location>
        <begin position="177"/>
        <end position="241"/>
    </location>
</feature>
<keyword evidence="2 3" id="KW-0175">Coiled coil</keyword>
<dbReference type="PANTHER" id="PTHR22903:SF8">
    <property type="entry name" value="MAX-1A"/>
    <property type="match status" value="1"/>
</dbReference>
<evidence type="ECO:0000256" key="2">
    <source>
        <dbReference type="ARBA" id="ARBA00023054"/>
    </source>
</evidence>
<proteinExistence type="predicted"/>
<dbReference type="Gene3D" id="1.20.80.10">
    <property type="match status" value="2"/>
</dbReference>
<dbReference type="Gene3D" id="3.10.20.90">
    <property type="entry name" value="Phosphatidylinositol 3-kinase Catalytic Subunit, Chain A, domain 1"/>
    <property type="match status" value="2"/>
</dbReference>
<dbReference type="InterPro" id="IPR035963">
    <property type="entry name" value="FERM_2"/>
</dbReference>
<dbReference type="SMART" id="SM00233">
    <property type="entry name" value="PH"/>
    <property type="match status" value="2"/>
</dbReference>
<dbReference type="KEGG" id="bbel:109470934"/>
<evidence type="ECO:0000259" key="6">
    <source>
        <dbReference type="PROSITE" id="PS50057"/>
    </source>
</evidence>
<name>A0A6P4Y987_BRABE</name>
<feature type="compositionally biased region" description="Pro residues" evidence="4">
    <location>
        <begin position="311"/>
        <end position="330"/>
    </location>
</feature>
<feature type="domain" description="FERM" evidence="6">
    <location>
        <begin position="1306"/>
        <end position="1632"/>
    </location>
</feature>
<dbReference type="CDD" id="cd13282">
    <property type="entry name" value="PH1_PLEKHH1_PLEKHH2"/>
    <property type="match status" value="1"/>
</dbReference>
<feature type="domain" description="MyTH4" evidence="7">
    <location>
        <begin position="871"/>
        <end position="1026"/>
    </location>
</feature>
<dbReference type="PROSITE" id="PS50057">
    <property type="entry name" value="FERM_3"/>
    <property type="match status" value="1"/>
</dbReference>
<dbReference type="PROSITE" id="PS50003">
    <property type="entry name" value="PH_DOMAIN"/>
    <property type="match status" value="2"/>
</dbReference>
<feature type="compositionally biased region" description="Basic and acidic residues" evidence="4">
    <location>
        <begin position="377"/>
        <end position="397"/>
    </location>
</feature>
<feature type="domain" description="MyTH4" evidence="7">
    <location>
        <begin position="1131"/>
        <end position="1295"/>
    </location>
</feature>
<feature type="domain" description="PH" evidence="5">
    <location>
        <begin position="724"/>
        <end position="835"/>
    </location>
</feature>
<dbReference type="InterPro" id="IPR019748">
    <property type="entry name" value="FERM_central"/>
</dbReference>
<evidence type="ECO:0000313" key="8">
    <source>
        <dbReference type="Proteomes" id="UP000515135"/>
    </source>
</evidence>
<protein>
    <submittedName>
        <fullName evidence="9">Pleckstrin homology domain-containing family H member 1-like</fullName>
    </submittedName>
</protein>
<organism evidence="8 9">
    <name type="scientific">Branchiostoma belcheri</name>
    <name type="common">Amphioxus</name>
    <dbReference type="NCBI Taxonomy" id="7741"/>
    <lineage>
        <taxon>Eukaryota</taxon>
        <taxon>Metazoa</taxon>
        <taxon>Chordata</taxon>
        <taxon>Cephalochordata</taxon>
        <taxon>Leptocardii</taxon>
        <taxon>Amphioxiformes</taxon>
        <taxon>Branchiostomatidae</taxon>
        <taxon>Branchiostoma</taxon>
    </lineage>
</organism>
<dbReference type="SMART" id="SM00295">
    <property type="entry name" value="B41"/>
    <property type="match status" value="2"/>
</dbReference>
<feature type="coiled-coil region" evidence="3">
    <location>
        <begin position="29"/>
        <end position="152"/>
    </location>
</feature>
<feature type="domain" description="PH" evidence="5">
    <location>
        <begin position="616"/>
        <end position="710"/>
    </location>
</feature>
<dbReference type="GeneID" id="109470934"/>
<evidence type="ECO:0000259" key="7">
    <source>
        <dbReference type="PROSITE" id="PS51016"/>
    </source>
</evidence>
<dbReference type="Pfam" id="PF00373">
    <property type="entry name" value="FERM_M"/>
    <property type="match status" value="2"/>
</dbReference>
<evidence type="ECO:0000256" key="3">
    <source>
        <dbReference type="SAM" id="Coils"/>
    </source>
</evidence>
<accession>A0A6P4Y987</accession>
<dbReference type="InterPro" id="IPR000299">
    <property type="entry name" value="FERM_domain"/>
</dbReference>
<reference evidence="9" key="1">
    <citation type="submission" date="2025-08" db="UniProtKB">
        <authorList>
            <consortium name="RefSeq"/>
        </authorList>
    </citation>
    <scope>IDENTIFICATION</scope>
    <source>
        <tissue evidence="9">Gonad</tissue>
    </source>
</reference>
<dbReference type="PANTHER" id="PTHR22903">
    <property type="entry name" value="PLEKHH PROTEIN"/>
    <property type="match status" value="1"/>
</dbReference>